<evidence type="ECO:0000256" key="1">
    <source>
        <dbReference type="SAM" id="Coils"/>
    </source>
</evidence>
<sequence>MSDGITIEFGPVERFVWRGMARAGPVDTDWRLRLRVNGEYLPPMDEFHIDGKYNVTLPPYNVIKAGAEFVLSDNRTAEYSVGRIDWNPNDASFTFRRHESGVDLCLTYVRRGFWATVSERAFATELIRSGREYLRLARDEVIPRTLENTKLHEQEAELHREDLDELEALLDDLEDTIADLNE</sequence>
<dbReference type="STRING" id="355548.SAMN04487945_1040"/>
<organism evidence="2 3">
    <name type="scientific">Halobacterium jilantaiense</name>
    <dbReference type="NCBI Taxonomy" id="355548"/>
    <lineage>
        <taxon>Archaea</taxon>
        <taxon>Methanobacteriati</taxon>
        <taxon>Methanobacteriota</taxon>
        <taxon>Stenosarchaea group</taxon>
        <taxon>Halobacteria</taxon>
        <taxon>Halobacteriales</taxon>
        <taxon>Halobacteriaceae</taxon>
        <taxon>Halobacterium</taxon>
    </lineage>
</organism>
<dbReference type="Proteomes" id="UP000198518">
    <property type="component" value="Unassembled WGS sequence"/>
</dbReference>
<dbReference type="AlphaFoldDB" id="A0A1I0NPF7"/>
<evidence type="ECO:0000313" key="3">
    <source>
        <dbReference type="Proteomes" id="UP000198518"/>
    </source>
</evidence>
<accession>A0A1I0NPF7</accession>
<name>A0A1I0NPF7_9EURY</name>
<evidence type="ECO:0000313" key="2">
    <source>
        <dbReference type="EMBL" id="SEW03274.1"/>
    </source>
</evidence>
<dbReference type="RefSeq" id="WP_143052153.1">
    <property type="nucleotide sequence ID" value="NZ_FOJA01000001.1"/>
</dbReference>
<proteinExistence type="predicted"/>
<protein>
    <submittedName>
        <fullName evidence="2">Uncharacterized protein</fullName>
    </submittedName>
</protein>
<keyword evidence="3" id="KW-1185">Reference proteome</keyword>
<dbReference type="EMBL" id="FOJA01000001">
    <property type="protein sequence ID" value="SEW03274.1"/>
    <property type="molecule type" value="Genomic_DNA"/>
</dbReference>
<reference evidence="2 3" key="1">
    <citation type="submission" date="2016-10" db="EMBL/GenBank/DDBJ databases">
        <authorList>
            <person name="de Groot N.N."/>
        </authorList>
    </citation>
    <scope>NUCLEOTIDE SEQUENCE [LARGE SCALE GENOMIC DNA]</scope>
    <source>
        <strain evidence="2 3">CGMCC 1.5337</strain>
    </source>
</reference>
<gene>
    <name evidence="2" type="ORF">SAMN04487945_1040</name>
</gene>
<feature type="coiled-coil region" evidence="1">
    <location>
        <begin position="149"/>
        <end position="176"/>
    </location>
</feature>
<keyword evidence="1" id="KW-0175">Coiled coil</keyword>